<protein>
    <submittedName>
        <fullName evidence="3">DNA repair exonuclease SbcCD nuclease subunit</fullName>
    </submittedName>
</protein>
<keyword evidence="1" id="KW-0378">Hydrolase</keyword>
<evidence type="ECO:0000259" key="2">
    <source>
        <dbReference type="Pfam" id="PF00149"/>
    </source>
</evidence>
<dbReference type="InterPro" id="IPR029052">
    <property type="entry name" value="Metallo-depent_PP-like"/>
</dbReference>
<gene>
    <name evidence="3" type="ORF">SAMN05192534_10750</name>
</gene>
<dbReference type="OrthoDB" id="9773856at2"/>
<dbReference type="InterPro" id="IPR014576">
    <property type="entry name" value="Pesterase_YhaO"/>
</dbReference>
<dbReference type="EMBL" id="FNDK01000007">
    <property type="protein sequence ID" value="SDH55658.1"/>
    <property type="molecule type" value="Genomic_DNA"/>
</dbReference>
<keyword evidence="3" id="KW-0269">Exonuclease</keyword>
<keyword evidence="3" id="KW-0540">Nuclease</keyword>
<dbReference type="PANTHER" id="PTHR30337">
    <property type="entry name" value="COMPONENT OF ATP-DEPENDENT DSDNA EXONUCLEASE"/>
    <property type="match status" value="1"/>
</dbReference>
<proteinExistence type="predicted"/>
<keyword evidence="4" id="KW-1185">Reference proteome</keyword>
<dbReference type="Pfam" id="PF00149">
    <property type="entry name" value="Metallophos"/>
    <property type="match status" value="1"/>
</dbReference>
<sequence>MEPLRFIHAADLHVGSPIPAAQQAPRPLRTQLENSMKTAVARLVEDAVFYEVDFVILAGDLFDQENRSLKSQLFLTKQLNQLKHYHIPVYIVFGNHDPMDYQYAPVGWPENVEIFSSKPEMKVYQKGGEVQAHLYGFSYGKRTIPENIAKTYQRKEGALYHIGILHGQEQNMAGASTYAPFSVQDLLEKQMDYWALGHIHTRKKLNDRIFYPGNIQARHRLETGEKGYLLVEMKPGDIDVSFQPAADVVFETIHLSIDNHDTFNELTEQFIKSMQKFQPKRASGVWIEMELSGSGPLSEYLQEETTKREWLDNVNDIGTDSSPFFYVHRLTDKTLPSYVVKQINEGTSHFLRDVQKAVDYYKESPHQLEEVWKELTQHPAVKRYIDKTDVSTVIDEAARFIWTKWGEGENE</sequence>
<evidence type="ECO:0000313" key="3">
    <source>
        <dbReference type="EMBL" id="SDH55658.1"/>
    </source>
</evidence>
<evidence type="ECO:0000313" key="4">
    <source>
        <dbReference type="Proteomes" id="UP000199163"/>
    </source>
</evidence>
<dbReference type="STRING" id="568899.SAMN05192534_10750"/>
<dbReference type="RefSeq" id="WP_091272663.1">
    <property type="nucleotide sequence ID" value="NZ_FNDK01000007.1"/>
</dbReference>
<dbReference type="SUPFAM" id="SSF56300">
    <property type="entry name" value="Metallo-dependent phosphatases"/>
    <property type="match status" value="1"/>
</dbReference>
<evidence type="ECO:0000256" key="1">
    <source>
        <dbReference type="ARBA" id="ARBA00022801"/>
    </source>
</evidence>
<dbReference type="GO" id="GO:0004527">
    <property type="term" value="F:exonuclease activity"/>
    <property type="evidence" value="ECO:0007669"/>
    <property type="project" value="UniProtKB-KW"/>
</dbReference>
<dbReference type="Gene3D" id="3.60.21.10">
    <property type="match status" value="1"/>
</dbReference>
<reference evidence="3 4" key="1">
    <citation type="submission" date="2016-10" db="EMBL/GenBank/DDBJ databases">
        <authorList>
            <person name="de Groot N.N."/>
        </authorList>
    </citation>
    <scope>NUCLEOTIDE SEQUENCE [LARGE SCALE GENOMIC DNA]</scope>
    <source>
        <strain evidence="3 4">DSM 21632</strain>
    </source>
</reference>
<dbReference type="Proteomes" id="UP000199163">
    <property type="component" value="Unassembled WGS sequence"/>
</dbReference>
<dbReference type="PANTHER" id="PTHR30337:SF7">
    <property type="entry name" value="PHOSPHOESTERASE"/>
    <property type="match status" value="1"/>
</dbReference>
<dbReference type="PIRSF" id="PIRSF033091">
    <property type="entry name" value="Pesterase_YhaO"/>
    <property type="match status" value="1"/>
</dbReference>
<dbReference type="CDD" id="cd00840">
    <property type="entry name" value="MPP_Mre11_N"/>
    <property type="match status" value="1"/>
</dbReference>
<feature type="domain" description="Calcineurin-like phosphoesterase" evidence="2">
    <location>
        <begin position="4"/>
        <end position="201"/>
    </location>
</feature>
<name>A0A1G8DD58_9BACI</name>
<organism evidence="3 4">
    <name type="scientific">Alteribacillus persepolensis</name>
    <dbReference type="NCBI Taxonomy" id="568899"/>
    <lineage>
        <taxon>Bacteria</taxon>
        <taxon>Bacillati</taxon>
        <taxon>Bacillota</taxon>
        <taxon>Bacilli</taxon>
        <taxon>Bacillales</taxon>
        <taxon>Bacillaceae</taxon>
        <taxon>Alteribacillus</taxon>
    </lineage>
</organism>
<dbReference type="InterPro" id="IPR050535">
    <property type="entry name" value="DNA_Repair-Maintenance_Comp"/>
</dbReference>
<accession>A0A1G8DD58</accession>
<dbReference type="InterPro" id="IPR004843">
    <property type="entry name" value="Calcineurin-like_PHP"/>
</dbReference>
<dbReference type="AlphaFoldDB" id="A0A1G8DD58"/>
<dbReference type="InterPro" id="IPR041796">
    <property type="entry name" value="Mre11_N"/>
</dbReference>